<proteinExistence type="predicted"/>
<protein>
    <recommendedName>
        <fullName evidence="4">MmcB family DNA repair protein</fullName>
    </recommendedName>
</protein>
<evidence type="ECO:0000313" key="2">
    <source>
        <dbReference type="EMBL" id="KWZ35194.1"/>
    </source>
</evidence>
<dbReference type="EMBL" id="LNJP01000001">
    <property type="protein sequence ID" value="KWZ35194.1"/>
    <property type="molecule type" value="Genomic_DNA"/>
</dbReference>
<dbReference type="AlphaFoldDB" id="A0AAW3Q017"/>
<keyword evidence="1" id="KW-0175">Coiled coil</keyword>
<feature type="coiled-coil region" evidence="1">
    <location>
        <begin position="171"/>
        <end position="216"/>
    </location>
</feature>
<dbReference type="RefSeq" id="WP_060966024.1">
    <property type="nucleotide sequence ID" value="NZ_CM003768.1"/>
</dbReference>
<gene>
    <name evidence="2" type="ORF">WS64_06370</name>
</gene>
<reference evidence="2 3" key="1">
    <citation type="submission" date="2015-11" db="EMBL/GenBank/DDBJ databases">
        <authorList>
            <person name="Sahl J."/>
            <person name="Wagner D."/>
            <person name="Keim P."/>
        </authorList>
    </citation>
    <scope>NUCLEOTIDE SEQUENCE [LARGE SCALE GENOMIC DNA]</scope>
    <source>
        <strain evidence="2 3">AZ-4-2-10-S1-D7</strain>
    </source>
</reference>
<comment type="caution">
    <text evidence="2">The sequence shown here is derived from an EMBL/GenBank/DDBJ whole genome shotgun (WGS) entry which is preliminary data.</text>
</comment>
<name>A0AAW3Q017_9BURK</name>
<organism evidence="2 3">
    <name type="scientific">Burkholderia anthina</name>
    <dbReference type="NCBI Taxonomy" id="179879"/>
    <lineage>
        <taxon>Bacteria</taxon>
        <taxon>Pseudomonadati</taxon>
        <taxon>Pseudomonadota</taxon>
        <taxon>Betaproteobacteria</taxon>
        <taxon>Burkholderiales</taxon>
        <taxon>Burkholderiaceae</taxon>
        <taxon>Burkholderia</taxon>
        <taxon>Burkholderia cepacia complex</taxon>
    </lineage>
</organism>
<dbReference type="Proteomes" id="UP000070434">
    <property type="component" value="Chromosome 1"/>
</dbReference>
<accession>A0AAW3Q017</accession>
<evidence type="ECO:0000256" key="1">
    <source>
        <dbReference type="SAM" id="Coils"/>
    </source>
</evidence>
<sequence length="289" mass="32031">MTWAHDDLAKDLAAHLRGASDRLVWTDMQLGPAGSPRPDVYTVPCSFARFQPVAYECKISVADFRRDVTAGKWTSYLRFAAGVIFAAPAGLLKKEDIPAGCGLIVRGPDGWRSLKGPTLKNMENLPRDAWIKLIIDGMARLADQSYEQLRAGLCNEWTLEKKLRARLGDVVADAVRDRLNAERRLKVATERLENLAEEAEDERRLILDRAKQHAERDAAQIDGARIELAHALGLPASAGAWQIASACKQAARRVCLDSEVKRLRQQLERIQAAIESAAEPLPHIAREAV</sequence>
<evidence type="ECO:0008006" key="4">
    <source>
        <dbReference type="Google" id="ProtNLM"/>
    </source>
</evidence>
<evidence type="ECO:0000313" key="3">
    <source>
        <dbReference type="Proteomes" id="UP000070434"/>
    </source>
</evidence>